<dbReference type="Proteomes" id="UP000735302">
    <property type="component" value="Unassembled WGS sequence"/>
</dbReference>
<dbReference type="AlphaFoldDB" id="A0AAV4D513"/>
<accession>A0AAV4D513</accession>
<reference evidence="1 2" key="1">
    <citation type="journal article" date="2021" name="Elife">
        <title>Chloroplast acquisition without the gene transfer in kleptoplastic sea slugs, Plakobranchus ocellatus.</title>
        <authorList>
            <person name="Maeda T."/>
            <person name="Takahashi S."/>
            <person name="Yoshida T."/>
            <person name="Shimamura S."/>
            <person name="Takaki Y."/>
            <person name="Nagai Y."/>
            <person name="Toyoda A."/>
            <person name="Suzuki Y."/>
            <person name="Arimoto A."/>
            <person name="Ishii H."/>
            <person name="Satoh N."/>
            <person name="Nishiyama T."/>
            <person name="Hasebe M."/>
            <person name="Maruyama T."/>
            <person name="Minagawa J."/>
            <person name="Obokata J."/>
            <person name="Shigenobu S."/>
        </authorList>
    </citation>
    <scope>NUCLEOTIDE SEQUENCE [LARGE SCALE GENOMIC DNA]</scope>
</reference>
<comment type="caution">
    <text evidence="1">The sequence shown here is derived from an EMBL/GenBank/DDBJ whole genome shotgun (WGS) entry which is preliminary data.</text>
</comment>
<evidence type="ECO:0000313" key="1">
    <source>
        <dbReference type="EMBL" id="GFO39244.1"/>
    </source>
</evidence>
<proteinExistence type="predicted"/>
<evidence type="ECO:0000313" key="2">
    <source>
        <dbReference type="Proteomes" id="UP000735302"/>
    </source>
</evidence>
<gene>
    <name evidence="1" type="ORF">PoB_006574900</name>
</gene>
<name>A0AAV4D513_9GAST</name>
<protein>
    <submittedName>
        <fullName evidence="1">Uncharacterized protein</fullName>
    </submittedName>
</protein>
<organism evidence="1 2">
    <name type="scientific">Plakobranchus ocellatus</name>
    <dbReference type="NCBI Taxonomy" id="259542"/>
    <lineage>
        <taxon>Eukaryota</taxon>
        <taxon>Metazoa</taxon>
        <taxon>Spiralia</taxon>
        <taxon>Lophotrochozoa</taxon>
        <taxon>Mollusca</taxon>
        <taxon>Gastropoda</taxon>
        <taxon>Heterobranchia</taxon>
        <taxon>Euthyneura</taxon>
        <taxon>Panpulmonata</taxon>
        <taxon>Sacoglossa</taxon>
        <taxon>Placobranchoidea</taxon>
        <taxon>Plakobranchidae</taxon>
        <taxon>Plakobranchus</taxon>
    </lineage>
</organism>
<keyword evidence="2" id="KW-1185">Reference proteome</keyword>
<sequence>MINANGANSRPALSVDDITHLTDYRVGCYGDIFVMPSNNAALFDVGGKPIRAHNGIRKCRWLGLAPLMRVFRSNTALMELLA</sequence>
<dbReference type="EMBL" id="BLXT01007473">
    <property type="protein sequence ID" value="GFO39244.1"/>
    <property type="molecule type" value="Genomic_DNA"/>
</dbReference>